<name>A0ABD1E9U8_HYPHA</name>
<evidence type="ECO:0000256" key="1">
    <source>
        <dbReference type="SAM" id="MobiDB-lite"/>
    </source>
</evidence>
<dbReference type="AlphaFoldDB" id="A0ABD1E9U8"/>
<keyword evidence="2" id="KW-0732">Signal</keyword>
<accession>A0ABD1E9U8</accession>
<organism evidence="3 4">
    <name type="scientific">Hypothenemus hampei</name>
    <name type="common">Coffee berry borer</name>
    <dbReference type="NCBI Taxonomy" id="57062"/>
    <lineage>
        <taxon>Eukaryota</taxon>
        <taxon>Metazoa</taxon>
        <taxon>Ecdysozoa</taxon>
        <taxon>Arthropoda</taxon>
        <taxon>Hexapoda</taxon>
        <taxon>Insecta</taxon>
        <taxon>Pterygota</taxon>
        <taxon>Neoptera</taxon>
        <taxon>Endopterygota</taxon>
        <taxon>Coleoptera</taxon>
        <taxon>Polyphaga</taxon>
        <taxon>Cucujiformia</taxon>
        <taxon>Curculionidae</taxon>
        <taxon>Scolytinae</taxon>
        <taxon>Hypothenemus</taxon>
    </lineage>
</organism>
<evidence type="ECO:0000313" key="4">
    <source>
        <dbReference type="Proteomes" id="UP001566132"/>
    </source>
</evidence>
<feature type="compositionally biased region" description="Polar residues" evidence="1">
    <location>
        <begin position="122"/>
        <end position="131"/>
    </location>
</feature>
<feature type="signal peptide" evidence="2">
    <location>
        <begin position="1"/>
        <end position="22"/>
    </location>
</feature>
<feature type="compositionally biased region" description="Low complexity" evidence="1">
    <location>
        <begin position="176"/>
        <end position="197"/>
    </location>
</feature>
<feature type="compositionally biased region" description="Low complexity" evidence="1">
    <location>
        <begin position="80"/>
        <end position="109"/>
    </location>
</feature>
<gene>
    <name evidence="3" type="ORF">ABEB36_012001</name>
</gene>
<dbReference type="InterPro" id="IPR006170">
    <property type="entry name" value="PBP/GOBP"/>
</dbReference>
<protein>
    <submittedName>
        <fullName evidence="3">Uncharacterized protein</fullName>
    </submittedName>
</protein>
<keyword evidence="4" id="KW-1185">Reference proteome</keyword>
<sequence length="335" mass="39149">MSTKRFILLILIPIVLLNIAESRDANTLKEGLRNNTISRARYQNGSNSDNGQEMDNENYVLKVKAQEMLKQCGVERETNNHNGYNNNNPRNRYSNNGRNSRRNSYGNENFYFGNRNEDRLRNFNSGQNGEWNVNGNPADDNNNEYKNNRRQTERSQNNGRYGNNGQGYDSTYSSQNNNPYWSRSNNNRRYQSSSSNAYDLRGDSNDDCCTTNGRDNNNMMYYRNGYNVQPPYYGFQNRRQRRSSYFHREDNESNENNQCVSQCVFDYLHLLDDDRSPSETMFIKWLQDNVAGSDIDRIKALRDTRKCFAMLTTTDIEDGCEFSTELSKCMELDLE</sequence>
<dbReference type="Proteomes" id="UP001566132">
    <property type="component" value="Unassembled WGS sequence"/>
</dbReference>
<reference evidence="3 4" key="1">
    <citation type="submission" date="2024-05" db="EMBL/GenBank/DDBJ databases">
        <title>Genetic variation in Jamaican populations of the coffee berry borer (Hypothenemus hampei).</title>
        <authorList>
            <person name="Errbii M."/>
            <person name="Myrie A."/>
        </authorList>
    </citation>
    <scope>NUCLEOTIDE SEQUENCE [LARGE SCALE GENOMIC DNA]</scope>
    <source>
        <strain evidence="3">JA-Hopewell-2020-01-JO</strain>
        <tissue evidence="3">Whole body</tissue>
    </source>
</reference>
<dbReference type="Gene3D" id="1.10.238.20">
    <property type="entry name" value="Pheromone/general odorant binding protein domain"/>
    <property type="match status" value="1"/>
</dbReference>
<dbReference type="EMBL" id="JBDJPC010000009">
    <property type="protein sequence ID" value="KAL1491399.1"/>
    <property type="molecule type" value="Genomic_DNA"/>
</dbReference>
<evidence type="ECO:0000313" key="3">
    <source>
        <dbReference type="EMBL" id="KAL1491399.1"/>
    </source>
</evidence>
<dbReference type="Pfam" id="PF01395">
    <property type="entry name" value="PBP_GOBP"/>
    <property type="match status" value="1"/>
</dbReference>
<comment type="caution">
    <text evidence="3">The sequence shown here is derived from an EMBL/GenBank/DDBJ whole genome shotgun (WGS) entry which is preliminary data.</text>
</comment>
<feature type="chain" id="PRO_5044895655" evidence="2">
    <location>
        <begin position="23"/>
        <end position="335"/>
    </location>
</feature>
<proteinExistence type="predicted"/>
<dbReference type="SUPFAM" id="SSF47565">
    <property type="entry name" value="Insect pheromone/odorant-binding proteins"/>
    <property type="match status" value="1"/>
</dbReference>
<dbReference type="InterPro" id="IPR036728">
    <property type="entry name" value="PBP_GOBP_sf"/>
</dbReference>
<feature type="region of interest" description="Disordered" evidence="1">
    <location>
        <begin position="76"/>
        <end position="197"/>
    </location>
</feature>
<evidence type="ECO:0000256" key="2">
    <source>
        <dbReference type="SAM" id="SignalP"/>
    </source>
</evidence>
<feature type="compositionally biased region" description="Low complexity" evidence="1">
    <location>
        <begin position="156"/>
        <end position="168"/>
    </location>
</feature>